<dbReference type="Pfam" id="PF24883">
    <property type="entry name" value="NPHP3_N"/>
    <property type="match status" value="1"/>
</dbReference>
<dbReference type="Gene3D" id="3.40.50.300">
    <property type="entry name" value="P-loop containing nucleotide triphosphate hydrolases"/>
    <property type="match status" value="1"/>
</dbReference>
<dbReference type="Proteomes" id="UP000567179">
    <property type="component" value="Unassembled WGS sequence"/>
</dbReference>
<dbReference type="InterPro" id="IPR056884">
    <property type="entry name" value="NPHP3-like_N"/>
</dbReference>
<evidence type="ECO:0000259" key="2">
    <source>
        <dbReference type="Pfam" id="PF24883"/>
    </source>
</evidence>
<dbReference type="OrthoDB" id="674604at2759"/>
<organism evidence="3 4">
    <name type="scientific">Psilocybe cf. subviscida</name>
    <dbReference type="NCBI Taxonomy" id="2480587"/>
    <lineage>
        <taxon>Eukaryota</taxon>
        <taxon>Fungi</taxon>
        <taxon>Dikarya</taxon>
        <taxon>Basidiomycota</taxon>
        <taxon>Agaricomycotina</taxon>
        <taxon>Agaricomycetes</taxon>
        <taxon>Agaricomycetidae</taxon>
        <taxon>Agaricales</taxon>
        <taxon>Agaricineae</taxon>
        <taxon>Strophariaceae</taxon>
        <taxon>Psilocybe</taxon>
    </lineage>
</organism>
<dbReference type="InterPro" id="IPR027417">
    <property type="entry name" value="P-loop_NTPase"/>
</dbReference>
<feature type="domain" description="Nephrocystin 3-like N-terminal" evidence="2">
    <location>
        <begin position="67"/>
        <end position="226"/>
    </location>
</feature>
<evidence type="ECO:0000313" key="3">
    <source>
        <dbReference type="EMBL" id="KAF5312594.1"/>
    </source>
</evidence>
<dbReference type="PANTHER" id="PTHR10039:SF17">
    <property type="entry name" value="FUNGAL STAND N-TERMINAL GOODBYE DOMAIN-CONTAINING PROTEIN-RELATED"/>
    <property type="match status" value="1"/>
</dbReference>
<protein>
    <recommendedName>
        <fullName evidence="2">Nephrocystin 3-like N-terminal domain-containing protein</fullName>
    </recommendedName>
</protein>
<keyword evidence="1" id="KW-0677">Repeat</keyword>
<gene>
    <name evidence="3" type="ORF">D9619_002793</name>
</gene>
<evidence type="ECO:0000313" key="4">
    <source>
        <dbReference type="Proteomes" id="UP000567179"/>
    </source>
</evidence>
<dbReference type="PANTHER" id="PTHR10039">
    <property type="entry name" value="AMELOGENIN"/>
    <property type="match status" value="1"/>
</dbReference>
<dbReference type="SUPFAM" id="SSF52540">
    <property type="entry name" value="P-loop containing nucleoside triphosphate hydrolases"/>
    <property type="match status" value="1"/>
</dbReference>
<sequence length="716" mass="79607">MLSFGGPRFMMPNTGYQKIAKRSALSALHNSRDRSNPPKLYEGTRYSIFQSLQGWTNFCLYGQESASGSSEIMWICGAAGAGKSAICQSLAEWCSEQRLVLASFFFDRLDSARGHEGFLIPTLAYQIARGSPGVREHLNRAIDNDPGIFNQSFEDQINVLLFGPLKAAAKSFRCLENHRSAQIVILVDGLDECERPETQRKIITGLSEFVHSAAQYLPIRLLISSRPQPAIVNTFQILGIPHETLTLNGDYADVRQFLVKSLGHIKRTHPFKQHIPPSWPSDADIDTLVSKSSGHFLFAAECLAYIRSEKDIPSRRLEVVLGARPARGSNGSPFAQIDALYVHILRSAEYSADALRILALVLVAEDFSLKSAVSKLDLTIHDGAIFLADLASIVQVEHDEIRLLQASFQDFLFDASRSGCFHIQASLVHAELACRLLGVATSFTRQGQDQHETPHNEPGMCGHLTKHLAESQATPGLLQALETVSIEGLHGFHQSSQVLETSYGEHYWPTFLEFILCYLKVVRDLSTPIYDNKCDELKAWVSSTVGLQDVSHILRKMVDVVVPTNKFLNHRQMVAIVPPPGDWSGEMAEAFFNSFDPDSLCNESTLLQACALMSNPDYSRMSSREAAAMAVVYLGYALQRHDTSGAHYERACFVLAALPTMLDRAEPLSELTRLECFTKSAMMRHLERGAHIPLYPVVMTAFESYLRRARQDSIAL</sequence>
<dbReference type="AlphaFoldDB" id="A0A8H5AX60"/>
<evidence type="ECO:0000256" key="1">
    <source>
        <dbReference type="ARBA" id="ARBA00022737"/>
    </source>
</evidence>
<comment type="caution">
    <text evidence="3">The sequence shown here is derived from an EMBL/GenBank/DDBJ whole genome shotgun (WGS) entry which is preliminary data.</text>
</comment>
<accession>A0A8H5AX60</accession>
<proteinExistence type="predicted"/>
<name>A0A8H5AX60_9AGAR</name>
<reference evidence="3 4" key="1">
    <citation type="journal article" date="2020" name="ISME J.">
        <title>Uncovering the hidden diversity of litter-decomposition mechanisms in mushroom-forming fungi.</title>
        <authorList>
            <person name="Floudas D."/>
            <person name="Bentzer J."/>
            <person name="Ahren D."/>
            <person name="Johansson T."/>
            <person name="Persson P."/>
            <person name="Tunlid A."/>
        </authorList>
    </citation>
    <scope>NUCLEOTIDE SEQUENCE [LARGE SCALE GENOMIC DNA]</scope>
    <source>
        <strain evidence="3 4">CBS 101986</strain>
    </source>
</reference>
<keyword evidence="4" id="KW-1185">Reference proteome</keyword>
<dbReference type="EMBL" id="JAACJJ010000056">
    <property type="protein sequence ID" value="KAF5312594.1"/>
    <property type="molecule type" value="Genomic_DNA"/>
</dbReference>